<dbReference type="Proteomes" id="UP000686327">
    <property type="component" value="Unassembled WGS sequence"/>
</dbReference>
<reference evidence="2" key="2">
    <citation type="submission" date="2023-07" db="EMBL/GenBank/DDBJ databases">
        <title>Cedecea davisae an AmpC producer and its therapeutic implications.</title>
        <authorList>
            <person name="Notter J."/>
        </authorList>
    </citation>
    <scope>NUCLEOTIDE SEQUENCE [LARGE SCALE GENOMIC DNA]</scope>
    <source>
        <strain evidence="2">1</strain>
    </source>
</reference>
<dbReference type="RefSeq" id="WP_216377213.1">
    <property type="nucleotide sequence ID" value="NZ_JAGRYT010000038.1"/>
</dbReference>
<accession>A0ABS6DN20</accession>
<organism evidence="1 2">
    <name type="scientific">Cedecea davisae</name>
    <dbReference type="NCBI Taxonomy" id="158484"/>
    <lineage>
        <taxon>Bacteria</taxon>
        <taxon>Pseudomonadati</taxon>
        <taxon>Pseudomonadota</taxon>
        <taxon>Gammaproteobacteria</taxon>
        <taxon>Enterobacterales</taxon>
        <taxon>Enterobacteriaceae</taxon>
        <taxon>Cedecea</taxon>
    </lineage>
</organism>
<sequence>MLRWRTSPHCRARWRHGCRKQKTGLKDARDENHNQQAELLTLTRRFIRVFAGSGKGPGCGQGNAGFSGATDDGDVKSLFRGSVEYVHAGMMKALNTNMTGLNISYALTFVEKYLMPGSAGHEAS</sequence>
<proteinExistence type="predicted"/>
<protein>
    <submittedName>
        <fullName evidence="1">Uncharacterized protein</fullName>
    </submittedName>
</protein>
<gene>
    <name evidence="1" type="ORF">KC222_21185</name>
</gene>
<dbReference type="EMBL" id="JAGRYU010000035">
    <property type="protein sequence ID" value="MBU4684513.1"/>
    <property type="molecule type" value="Genomic_DNA"/>
</dbReference>
<keyword evidence="2" id="KW-1185">Reference proteome</keyword>
<evidence type="ECO:0000313" key="1">
    <source>
        <dbReference type="EMBL" id="MBU4684513.1"/>
    </source>
</evidence>
<reference evidence="1 2" key="1">
    <citation type="submission" date="2021-04" db="EMBL/GenBank/DDBJ databases">
        <authorList>
            <person name="Seiffert S.N."/>
        </authorList>
    </citation>
    <scope>NUCLEOTIDE SEQUENCE [LARGE SCALE GENOMIC DNA]</scope>
    <source>
        <strain evidence="1 2">1</strain>
    </source>
</reference>
<evidence type="ECO:0000313" key="2">
    <source>
        <dbReference type="Proteomes" id="UP000686327"/>
    </source>
</evidence>
<name>A0ABS6DN20_9ENTR</name>
<comment type="caution">
    <text evidence="1">The sequence shown here is derived from an EMBL/GenBank/DDBJ whole genome shotgun (WGS) entry which is preliminary data.</text>
</comment>